<protein>
    <submittedName>
        <fullName evidence="10">Response regulator transcription factor</fullName>
    </submittedName>
</protein>
<dbReference type="PROSITE" id="PS51755">
    <property type="entry name" value="OMPR_PHOB"/>
    <property type="match status" value="1"/>
</dbReference>
<feature type="modified residue" description="4-aspartylphosphate" evidence="6">
    <location>
        <position position="60"/>
    </location>
</feature>
<dbReference type="Pfam" id="PF00486">
    <property type="entry name" value="Trans_reg_C"/>
    <property type="match status" value="1"/>
</dbReference>
<dbReference type="GO" id="GO:0006355">
    <property type="term" value="P:regulation of DNA-templated transcription"/>
    <property type="evidence" value="ECO:0007669"/>
    <property type="project" value="InterPro"/>
</dbReference>
<dbReference type="RefSeq" id="WP_309320372.1">
    <property type="nucleotide sequence ID" value="NZ_CP120678.1"/>
</dbReference>
<dbReference type="KEGG" id="sgbi:P3F81_10260"/>
<evidence type="ECO:0000256" key="1">
    <source>
        <dbReference type="ARBA" id="ARBA00022553"/>
    </source>
</evidence>
<evidence type="ECO:0000256" key="2">
    <source>
        <dbReference type="ARBA" id="ARBA00023012"/>
    </source>
</evidence>
<reference evidence="10" key="1">
    <citation type="submission" date="2023-03" db="EMBL/GenBank/DDBJ databases">
        <title>Selenobaculum gbiensis gen. nov. sp. nov., a new bacterium isolated from the gut microbiota of IBD patient.</title>
        <authorList>
            <person name="Yeo S."/>
            <person name="Park H."/>
            <person name="Huh C.S."/>
        </authorList>
    </citation>
    <scope>NUCLEOTIDE SEQUENCE</scope>
    <source>
        <strain evidence="10">ICN-92133</strain>
    </source>
</reference>
<keyword evidence="3" id="KW-0805">Transcription regulation</keyword>
<feature type="domain" description="Response regulatory" evidence="8">
    <location>
        <begin position="11"/>
        <end position="124"/>
    </location>
</feature>
<keyword evidence="2" id="KW-0902">Two-component regulatory system</keyword>
<dbReference type="Proteomes" id="UP001243623">
    <property type="component" value="Chromosome"/>
</dbReference>
<evidence type="ECO:0000256" key="4">
    <source>
        <dbReference type="ARBA" id="ARBA00023125"/>
    </source>
</evidence>
<feature type="DNA-binding region" description="OmpR/PhoB-type" evidence="7">
    <location>
        <begin position="134"/>
        <end position="233"/>
    </location>
</feature>
<proteinExistence type="predicted"/>
<dbReference type="GO" id="GO:0000976">
    <property type="term" value="F:transcription cis-regulatory region binding"/>
    <property type="evidence" value="ECO:0007669"/>
    <property type="project" value="TreeGrafter"/>
</dbReference>
<dbReference type="GO" id="GO:0005829">
    <property type="term" value="C:cytosol"/>
    <property type="evidence" value="ECO:0007669"/>
    <property type="project" value="TreeGrafter"/>
</dbReference>
<dbReference type="Pfam" id="PF00072">
    <property type="entry name" value="Response_reg"/>
    <property type="match status" value="1"/>
</dbReference>
<dbReference type="PROSITE" id="PS50110">
    <property type="entry name" value="RESPONSE_REGULATORY"/>
    <property type="match status" value="1"/>
</dbReference>
<dbReference type="SMART" id="SM00448">
    <property type="entry name" value="REC"/>
    <property type="match status" value="1"/>
</dbReference>
<evidence type="ECO:0000256" key="3">
    <source>
        <dbReference type="ARBA" id="ARBA00023015"/>
    </source>
</evidence>
<name>A0A9Y2AI41_9FIRM</name>
<dbReference type="FunFam" id="3.40.50.2300:FF:000001">
    <property type="entry name" value="DNA-binding response regulator PhoB"/>
    <property type="match status" value="1"/>
</dbReference>
<dbReference type="InterPro" id="IPR016032">
    <property type="entry name" value="Sig_transdc_resp-reg_C-effctor"/>
</dbReference>
<keyword evidence="11" id="KW-1185">Reference proteome</keyword>
<gene>
    <name evidence="10" type="ORF">P3F81_10260</name>
</gene>
<evidence type="ECO:0000256" key="7">
    <source>
        <dbReference type="PROSITE-ProRule" id="PRU01091"/>
    </source>
</evidence>
<sequence>MQGNEVTMQHTVLIVDDDKKIVKLLEAYFQLENFITSASYDGQEALLWIREKHPDIVILDLMLPQISGLEICRQIRTESNVPIIMLTARDEEADKLIGLEIGADDYVTKPFSPREVVTRAKVILRRSKNVSNADELIRVGNISIDIAKHIVSKGKITIELTPTEFKILELLAANPNQVFTRLQIVEQVQGYAFDGYERTIDAHIKNLRRKLKDSQQESTYIQTVYGIGYKLASDYNV</sequence>
<evidence type="ECO:0000256" key="5">
    <source>
        <dbReference type="ARBA" id="ARBA00023163"/>
    </source>
</evidence>
<keyword evidence="5" id="KW-0804">Transcription</keyword>
<organism evidence="10 11">
    <name type="scientific">Selenobaculum gibii</name>
    <dbReference type="NCBI Taxonomy" id="3054208"/>
    <lineage>
        <taxon>Bacteria</taxon>
        <taxon>Bacillati</taxon>
        <taxon>Bacillota</taxon>
        <taxon>Negativicutes</taxon>
        <taxon>Selenomonadales</taxon>
        <taxon>Selenomonadaceae</taxon>
        <taxon>Selenobaculum</taxon>
    </lineage>
</organism>
<dbReference type="FunFam" id="1.10.10.10:FF:000018">
    <property type="entry name" value="DNA-binding response regulator ResD"/>
    <property type="match status" value="1"/>
</dbReference>
<dbReference type="Gene3D" id="6.10.250.690">
    <property type="match status" value="1"/>
</dbReference>
<dbReference type="PANTHER" id="PTHR48111:SF4">
    <property type="entry name" value="DNA-BINDING DUAL TRANSCRIPTIONAL REGULATOR OMPR"/>
    <property type="match status" value="1"/>
</dbReference>
<dbReference type="SMART" id="SM00862">
    <property type="entry name" value="Trans_reg_C"/>
    <property type="match status" value="1"/>
</dbReference>
<dbReference type="GO" id="GO:0032993">
    <property type="term" value="C:protein-DNA complex"/>
    <property type="evidence" value="ECO:0007669"/>
    <property type="project" value="TreeGrafter"/>
</dbReference>
<dbReference type="SUPFAM" id="SSF52172">
    <property type="entry name" value="CheY-like"/>
    <property type="match status" value="1"/>
</dbReference>
<dbReference type="PANTHER" id="PTHR48111">
    <property type="entry name" value="REGULATOR OF RPOS"/>
    <property type="match status" value="1"/>
</dbReference>
<dbReference type="InterPro" id="IPR001789">
    <property type="entry name" value="Sig_transdc_resp-reg_receiver"/>
</dbReference>
<evidence type="ECO:0000313" key="10">
    <source>
        <dbReference type="EMBL" id="WIW70267.1"/>
    </source>
</evidence>
<dbReference type="GO" id="GO:0000156">
    <property type="term" value="F:phosphorelay response regulator activity"/>
    <property type="evidence" value="ECO:0007669"/>
    <property type="project" value="TreeGrafter"/>
</dbReference>
<keyword evidence="4 7" id="KW-0238">DNA-binding</keyword>
<evidence type="ECO:0000313" key="11">
    <source>
        <dbReference type="Proteomes" id="UP001243623"/>
    </source>
</evidence>
<dbReference type="InterPro" id="IPR011006">
    <property type="entry name" value="CheY-like_superfamily"/>
</dbReference>
<dbReference type="CDD" id="cd00383">
    <property type="entry name" value="trans_reg_C"/>
    <property type="match status" value="1"/>
</dbReference>
<dbReference type="Gene3D" id="1.10.10.10">
    <property type="entry name" value="Winged helix-like DNA-binding domain superfamily/Winged helix DNA-binding domain"/>
    <property type="match status" value="1"/>
</dbReference>
<evidence type="ECO:0000256" key="6">
    <source>
        <dbReference type="PROSITE-ProRule" id="PRU00169"/>
    </source>
</evidence>
<evidence type="ECO:0000259" key="8">
    <source>
        <dbReference type="PROSITE" id="PS50110"/>
    </source>
</evidence>
<keyword evidence="1 6" id="KW-0597">Phosphoprotein</keyword>
<dbReference type="InterPro" id="IPR036388">
    <property type="entry name" value="WH-like_DNA-bd_sf"/>
</dbReference>
<dbReference type="InterPro" id="IPR001867">
    <property type="entry name" value="OmpR/PhoB-type_DNA-bd"/>
</dbReference>
<evidence type="ECO:0000259" key="9">
    <source>
        <dbReference type="PROSITE" id="PS51755"/>
    </source>
</evidence>
<dbReference type="InterPro" id="IPR039420">
    <property type="entry name" value="WalR-like"/>
</dbReference>
<dbReference type="AlphaFoldDB" id="A0A9Y2AI41"/>
<dbReference type="Gene3D" id="3.40.50.2300">
    <property type="match status" value="1"/>
</dbReference>
<dbReference type="EMBL" id="CP120678">
    <property type="protein sequence ID" value="WIW70267.1"/>
    <property type="molecule type" value="Genomic_DNA"/>
</dbReference>
<accession>A0A9Y2AI41</accession>
<dbReference type="SUPFAM" id="SSF46894">
    <property type="entry name" value="C-terminal effector domain of the bipartite response regulators"/>
    <property type="match status" value="1"/>
</dbReference>
<feature type="domain" description="OmpR/PhoB-type" evidence="9">
    <location>
        <begin position="134"/>
        <end position="233"/>
    </location>
</feature>